<dbReference type="Gene3D" id="3.30.565.10">
    <property type="entry name" value="Histidine kinase-like ATPase, C-terminal domain"/>
    <property type="match status" value="1"/>
</dbReference>
<dbReference type="PANTHER" id="PTHR24421:SF58">
    <property type="entry name" value="SIGNAL TRANSDUCTION HISTIDINE-PROTEIN KINASE_PHOSPHATASE UHPB"/>
    <property type="match status" value="1"/>
</dbReference>
<keyword evidence="1" id="KW-0808">Transferase</keyword>
<keyword evidence="3" id="KW-0812">Transmembrane</keyword>
<feature type="transmembrane region" description="Helical" evidence="3">
    <location>
        <begin position="266"/>
        <end position="283"/>
    </location>
</feature>
<feature type="transmembrane region" description="Helical" evidence="3">
    <location>
        <begin position="366"/>
        <end position="384"/>
    </location>
</feature>
<protein>
    <recommendedName>
        <fullName evidence="5">Signal transduction histidine kinase subgroup 3 dimerisation and phosphoacceptor domain-containing protein</fullName>
    </recommendedName>
</protein>
<dbReference type="SUPFAM" id="SSF55874">
    <property type="entry name" value="ATPase domain of HSP90 chaperone/DNA topoisomerase II/histidine kinase"/>
    <property type="match status" value="1"/>
</dbReference>
<dbReference type="GO" id="GO:0000160">
    <property type="term" value="P:phosphorelay signal transduction system"/>
    <property type="evidence" value="ECO:0007669"/>
    <property type="project" value="UniProtKB-KW"/>
</dbReference>
<dbReference type="GO" id="GO:0016301">
    <property type="term" value="F:kinase activity"/>
    <property type="evidence" value="ECO:0007669"/>
    <property type="project" value="UniProtKB-KW"/>
</dbReference>
<feature type="transmembrane region" description="Helical" evidence="3">
    <location>
        <begin position="54"/>
        <end position="75"/>
    </location>
</feature>
<dbReference type="InterPro" id="IPR050482">
    <property type="entry name" value="Sensor_HK_TwoCompSys"/>
</dbReference>
<evidence type="ECO:0008006" key="5">
    <source>
        <dbReference type="Google" id="ProtNLM"/>
    </source>
</evidence>
<comment type="caution">
    <text evidence="4">The sequence shown here is derived from an EMBL/GenBank/DDBJ whole genome shotgun (WGS) entry which is preliminary data.</text>
</comment>
<feature type="transmembrane region" description="Helical" evidence="3">
    <location>
        <begin position="121"/>
        <end position="141"/>
    </location>
</feature>
<evidence type="ECO:0000256" key="1">
    <source>
        <dbReference type="ARBA" id="ARBA00022679"/>
    </source>
</evidence>
<feature type="transmembrane region" description="Helical" evidence="3">
    <location>
        <begin position="21"/>
        <end position="42"/>
    </location>
</feature>
<keyword evidence="3" id="KW-1133">Transmembrane helix</keyword>
<evidence type="ECO:0000313" key="4">
    <source>
        <dbReference type="EMBL" id="KGA14722.1"/>
    </source>
</evidence>
<accession>A0A094PU97</accession>
<evidence type="ECO:0000256" key="2">
    <source>
        <dbReference type="ARBA" id="ARBA00022777"/>
    </source>
</evidence>
<evidence type="ECO:0000256" key="3">
    <source>
        <dbReference type="SAM" id="Phobius"/>
    </source>
</evidence>
<feature type="transmembrane region" description="Helical" evidence="3">
    <location>
        <begin position="328"/>
        <end position="346"/>
    </location>
</feature>
<feature type="transmembrane region" description="Helical" evidence="3">
    <location>
        <begin position="289"/>
        <end position="307"/>
    </location>
</feature>
<gene>
    <name evidence="4" type="ORF">GM51_16560</name>
</gene>
<name>A0A094PU97_9ZZZZ</name>
<dbReference type="AlphaFoldDB" id="A0A094PU97"/>
<keyword evidence="2" id="KW-0418">Kinase</keyword>
<feature type="transmembrane region" description="Helical" evidence="3">
    <location>
        <begin position="87"/>
        <end position="109"/>
    </location>
</feature>
<dbReference type="InterPro" id="IPR036890">
    <property type="entry name" value="HATPase_C_sf"/>
</dbReference>
<dbReference type="PANTHER" id="PTHR24421">
    <property type="entry name" value="NITRATE/NITRITE SENSOR PROTEIN NARX-RELATED"/>
    <property type="match status" value="1"/>
</dbReference>
<dbReference type="EMBL" id="JNSL01000138">
    <property type="protein sequence ID" value="KGA14722.1"/>
    <property type="molecule type" value="Genomic_DNA"/>
</dbReference>
<organism evidence="4">
    <name type="scientific">freshwater metagenome</name>
    <dbReference type="NCBI Taxonomy" id="449393"/>
    <lineage>
        <taxon>unclassified sequences</taxon>
        <taxon>metagenomes</taxon>
        <taxon>ecological metagenomes</taxon>
    </lineage>
</organism>
<proteinExistence type="predicted"/>
<sequence length="599" mass="65542">MNFVRNESKDSFLLERVFTERAFSASTFLIVAIPAGILAVVADPAMASNDFFTWLGVVTVATLMSGLFFGIYGATIFRSCQGIWRTIFGGIGYAITGAIRGGLLGFIGLETGALEEVNWQFRFVGGAVVATVLLPLAAVMVNDFIAYRVRFTELNQNQMQLATLRLNAQAELDSKRALLELGINSRLAEVINSLSIEAREGKSAVDFKQLATSLQSAVESVVRPLSKELLVEDSTVSTPPNGKYSQRINFKSWFEAATISQPFRPWPVALIWTVIGASTISALRPGFPGVLAFPLFVLSTWALLFLGKQWITPQLSRFKLALRTGVVISWYVIASIIPAVLSWLPLADIERPGFASLRTTLLVLDPIANIILCISLASLAGLSVERSRVLSEIADINQNLRWELASLQGQLQIYRKQLARSIHNDVQAVFIASAMKLQNALNTYGVNQDLISEITQNLQEIEIVYRDNKKAPTMSGAMAELKSFWGNGVAIQCDFDASTEELLMKNEVLRTILVDVCSEAVINAVKHASATQIDIKLSYDKSILELSVLNNGKPLSPQIVEGSGLQMTKEVSVECEIQQTPDGTLFTVALPITPTTEAN</sequence>
<keyword evidence="3" id="KW-0472">Membrane</keyword>
<reference evidence="4" key="1">
    <citation type="submission" date="2014-06" db="EMBL/GenBank/DDBJ databases">
        <title>Key roles for freshwater Actinobacteria revealed by deep metagenomic sequencing.</title>
        <authorList>
            <person name="Ghai R."/>
            <person name="Mizuno C.M."/>
            <person name="Picazo A."/>
            <person name="Camacho A."/>
            <person name="Rodriguez-Valera F."/>
        </authorList>
    </citation>
    <scope>NUCLEOTIDE SEQUENCE</scope>
</reference>